<keyword evidence="2" id="KW-1133">Transmembrane helix</keyword>
<gene>
    <name evidence="3" type="ordered locus">azo0532</name>
</gene>
<evidence type="ECO:0000256" key="1">
    <source>
        <dbReference type="SAM" id="MobiDB-lite"/>
    </source>
</evidence>
<dbReference type="AlphaFoldDB" id="A1K2U4"/>
<dbReference type="InterPro" id="IPR046735">
    <property type="entry name" value="PA2779-like"/>
</dbReference>
<dbReference type="Proteomes" id="UP000002588">
    <property type="component" value="Chromosome"/>
</dbReference>
<feature type="compositionally biased region" description="Basic residues" evidence="1">
    <location>
        <begin position="1"/>
        <end position="29"/>
    </location>
</feature>
<keyword evidence="2" id="KW-0812">Transmembrane</keyword>
<sequence length="191" mass="20382">MGHVHGAARRRQRAVGARPRARPPARRAHASATRPLNRAGRRVAGVDNSDDKLAEIFPPWAASNLRARPQEKTMKKFSPRLASATLLALAVGLHTPALHAELVTTPQAAAQASADADRAKVQQFLEQATVKERLQAMGVDGLAAADRVAALDQDEIHALAQRIDTMPAGGAITTTEWILIILVAILVVVAL</sequence>
<feature type="transmembrane region" description="Helical" evidence="2">
    <location>
        <begin position="168"/>
        <end position="190"/>
    </location>
</feature>
<dbReference type="HOGENOM" id="CLU_1418923_0_0_4"/>
<keyword evidence="4" id="KW-1185">Reference proteome</keyword>
<protein>
    <submittedName>
        <fullName evidence="3">Hypothetical membrane protein</fullName>
    </submittedName>
</protein>
<dbReference type="NCBIfam" id="NF033919">
    <property type="entry name" value="PA2779_fam"/>
    <property type="match status" value="1"/>
</dbReference>
<feature type="region of interest" description="Disordered" evidence="1">
    <location>
        <begin position="1"/>
        <end position="45"/>
    </location>
</feature>
<proteinExistence type="predicted"/>
<dbReference type="STRING" id="62928.azo0532"/>
<dbReference type="eggNOG" id="ENOG5032P3F">
    <property type="taxonomic scope" value="Bacteria"/>
</dbReference>
<reference evidence="3 4" key="1">
    <citation type="journal article" date="2006" name="Nat. Biotechnol.">
        <title>Complete genome of the mutualistic, N2-fixing grass endophyte Azoarcus sp. strain BH72.</title>
        <authorList>
            <person name="Krause A."/>
            <person name="Ramakumar A."/>
            <person name="Bartels D."/>
            <person name="Battistoni F."/>
            <person name="Bekel T."/>
            <person name="Boch J."/>
            <person name="Boehm M."/>
            <person name="Friedrich F."/>
            <person name="Hurek T."/>
            <person name="Krause L."/>
            <person name="Linke B."/>
            <person name="McHardy A.C."/>
            <person name="Sarkar A."/>
            <person name="Schneiker S."/>
            <person name="Syed A.A."/>
            <person name="Thauer R."/>
            <person name="Vorhoelter F.-J."/>
            <person name="Weidner S."/>
            <person name="Puehler A."/>
            <person name="Reinhold-Hurek B."/>
            <person name="Kaiser O."/>
            <person name="Goesmann A."/>
        </authorList>
    </citation>
    <scope>NUCLEOTIDE SEQUENCE [LARGE SCALE GENOMIC DNA]</scope>
    <source>
        <strain evidence="3 4">BH72</strain>
    </source>
</reference>
<evidence type="ECO:0000313" key="3">
    <source>
        <dbReference type="EMBL" id="CAL93149.1"/>
    </source>
</evidence>
<dbReference type="KEGG" id="azo:azo0532"/>
<dbReference type="Pfam" id="PF20332">
    <property type="entry name" value="DUF6627"/>
    <property type="match status" value="1"/>
</dbReference>
<organism evidence="3 4">
    <name type="scientific">Azoarcus sp. (strain BH72)</name>
    <dbReference type="NCBI Taxonomy" id="418699"/>
    <lineage>
        <taxon>Bacteria</taxon>
        <taxon>Pseudomonadati</taxon>
        <taxon>Pseudomonadota</taxon>
        <taxon>Betaproteobacteria</taxon>
        <taxon>Rhodocyclales</taxon>
        <taxon>Zoogloeaceae</taxon>
        <taxon>Azoarcus</taxon>
    </lineage>
</organism>
<keyword evidence="2" id="KW-0472">Membrane</keyword>
<name>A1K2U4_AZOSB</name>
<dbReference type="EMBL" id="AM406670">
    <property type="protein sequence ID" value="CAL93149.1"/>
    <property type="molecule type" value="Genomic_DNA"/>
</dbReference>
<accession>A1K2U4</accession>
<evidence type="ECO:0000256" key="2">
    <source>
        <dbReference type="SAM" id="Phobius"/>
    </source>
</evidence>
<evidence type="ECO:0000313" key="4">
    <source>
        <dbReference type="Proteomes" id="UP000002588"/>
    </source>
</evidence>